<dbReference type="SMART" id="SM00174">
    <property type="entry name" value="RHO"/>
    <property type="match status" value="1"/>
</dbReference>
<dbReference type="VEuPathDB" id="AmoebaDB:NAEGRDRAFT_35987"/>
<keyword evidence="4" id="KW-0653">Protein transport</keyword>
<dbReference type="GeneID" id="8857526"/>
<feature type="compositionally biased region" description="Low complexity" evidence="8">
    <location>
        <begin position="187"/>
        <end position="198"/>
    </location>
</feature>
<dbReference type="InterPro" id="IPR001806">
    <property type="entry name" value="Small_GTPase"/>
</dbReference>
<keyword evidence="3" id="KW-0547">Nucleotide-binding</keyword>
<evidence type="ECO:0000313" key="10">
    <source>
        <dbReference type="Proteomes" id="UP000006671"/>
    </source>
</evidence>
<gene>
    <name evidence="9" type="ORF">NAEGRDRAFT_35987</name>
</gene>
<dbReference type="Proteomes" id="UP000006671">
    <property type="component" value="Unassembled WGS sequence"/>
</dbReference>
<dbReference type="SMART" id="SM00176">
    <property type="entry name" value="RAN"/>
    <property type="match status" value="1"/>
</dbReference>
<evidence type="ECO:0000256" key="3">
    <source>
        <dbReference type="ARBA" id="ARBA00022741"/>
    </source>
</evidence>
<dbReference type="FunCoup" id="D2V8Q4">
    <property type="interactions" value="262"/>
</dbReference>
<protein>
    <submittedName>
        <fullName evidence="9">Rab small GTPase</fullName>
    </submittedName>
</protein>
<dbReference type="SUPFAM" id="SSF52540">
    <property type="entry name" value="P-loop containing nucleoside triphosphate hydrolases"/>
    <property type="match status" value="1"/>
</dbReference>
<dbReference type="GO" id="GO:0003924">
    <property type="term" value="F:GTPase activity"/>
    <property type="evidence" value="ECO:0007669"/>
    <property type="project" value="InterPro"/>
</dbReference>
<dbReference type="SMART" id="SM00175">
    <property type="entry name" value="RAB"/>
    <property type="match status" value="1"/>
</dbReference>
<dbReference type="InterPro" id="IPR005225">
    <property type="entry name" value="Small_GTP-bd"/>
</dbReference>
<evidence type="ECO:0000256" key="6">
    <source>
        <dbReference type="ARBA" id="ARBA00023288"/>
    </source>
</evidence>
<feature type="region of interest" description="Disordered" evidence="8">
    <location>
        <begin position="183"/>
        <end position="203"/>
    </location>
</feature>
<dbReference type="PROSITE" id="PS51419">
    <property type="entry name" value="RAB"/>
    <property type="match status" value="1"/>
</dbReference>
<dbReference type="PRINTS" id="PR00449">
    <property type="entry name" value="RASTRNSFRMNG"/>
</dbReference>
<proteinExistence type="inferred from homology"/>
<keyword evidence="2" id="KW-0813">Transport</keyword>
<dbReference type="NCBIfam" id="TIGR00231">
    <property type="entry name" value="small_GTP"/>
    <property type="match status" value="1"/>
</dbReference>
<dbReference type="InParanoid" id="D2V8Q4"/>
<dbReference type="PROSITE" id="PS51420">
    <property type="entry name" value="RHO"/>
    <property type="match status" value="1"/>
</dbReference>
<dbReference type="Gene3D" id="3.40.50.300">
    <property type="entry name" value="P-loop containing nucleotide triphosphate hydrolases"/>
    <property type="match status" value="1"/>
</dbReference>
<dbReference type="GO" id="GO:0015031">
    <property type="term" value="P:protein transport"/>
    <property type="evidence" value="ECO:0007669"/>
    <property type="project" value="UniProtKB-KW"/>
</dbReference>
<evidence type="ECO:0000256" key="1">
    <source>
        <dbReference type="ARBA" id="ARBA00006270"/>
    </source>
</evidence>
<evidence type="ECO:0000256" key="7">
    <source>
        <dbReference type="ARBA" id="ARBA00023289"/>
    </source>
</evidence>
<accession>D2V8Q4</accession>
<dbReference type="InterPro" id="IPR027417">
    <property type="entry name" value="P-loop_NTPase"/>
</dbReference>
<keyword evidence="10" id="KW-1185">Reference proteome</keyword>
<dbReference type="SMART" id="SM00173">
    <property type="entry name" value="RAS"/>
    <property type="match status" value="1"/>
</dbReference>
<dbReference type="GO" id="GO:0005525">
    <property type="term" value="F:GTP binding"/>
    <property type="evidence" value="ECO:0007669"/>
    <property type="project" value="UniProtKB-KW"/>
</dbReference>
<name>D2V8Q4_NAEGR</name>
<dbReference type="eggNOG" id="KOG0094">
    <property type="taxonomic scope" value="Eukaryota"/>
</dbReference>
<evidence type="ECO:0000256" key="4">
    <source>
        <dbReference type="ARBA" id="ARBA00022927"/>
    </source>
</evidence>
<reference evidence="9 10" key="1">
    <citation type="journal article" date="2010" name="Cell">
        <title>The genome of Naegleria gruberi illuminates early eukaryotic versatility.</title>
        <authorList>
            <person name="Fritz-Laylin L.K."/>
            <person name="Prochnik S.E."/>
            <person name="Ginger M.L."/>
            <person name="Dacks J.B."/>
            <person name="Carpenter M.L."/>
            <person name="Field M.C."/>
            <person name="Kuo A."/>
            <person name="Paredez A."/>
            <person name="Chapman J."/>
            <person name="Pham J."/>
            <person name="Shu S."/>
            <person name="Neupane R."/>
            <person name="Cipriano M."/>
            <person name="Mancuso J."/>
            <person name="Tu H."/>
            <person name="Salamov A."/>
            <person name="Lindquist E."/>
            <person name="Shapiro H."/>
            <person name="Lucas S."/>
            <person name="Grigoriev I.V."/>
            <person name="Cande W.Z."/>
            <person name="Fulton C."/>
            <person name="Rokhsar D.S."/>
            <person name="Dawson S.C."/>
        </authorList>
    </citation>
    <scope>NUCLEOTIDE SEQUENCE [LARGE SCALE GENOMIC DNA]</scope>
    <source>
        <strain evidence="9 10">NEG-M</strain>
    </source>
</reference>
<keyword evidence="5" id="KW-0342">GTP-binding</keyword>
<dbReference type="FunFam" id="3.40.50.300:FF:000229">
    <property type="entry name" value="Probable Ras-related protein Rab-6A"/>
    <property type="match status" value="1"/>
</dbReference>
<dbReference type="PANTHER" id="PTHR47977">
    <property type="entry name" value="RAS-RELATED PROTEIN RAB"/>
    <property type="match status" value="1"/>
</dbReference>
<dbReference type="InterPro" id="IPR050227">
    <property type="entry name" value="Rab"/>
</dbReference>
<comment type="similarity">
    <text evidence="1">Belongs to the small GTPase superfamily. Rab family.</text>
</comment>
<dbReference type="RefSeq" id="XP_002679587.1">
    <property type="nucleotide sequence ID" value="XM_002679541.1"/>
</dbReference>
<dbReference type="PROSITE" id="PS51421">
    <property type="entry name" value="RAS"/>
    <property type="match status" value="1"/>
</dbReference>
<evidence type="ECO:0000256" key="8">
    <source>
        <dbReference type="SAM" id="MobiDB-lite"/>
    </source>
</evidence>
<keyword evidence="7" id="KW-0636">Prenylation</keyword>
<sequence length="230" mass="25589">MNTSQSIAIIPANKYKIVFLGDQAVGKTSIITRFMYDSFDTTYHNTIGIDFLSKTMYLEDRTVRLQLWDTAGQERFRSLIPSYIRDSSVAIIVYDITSKQSFMNTNKWIEDVRTERGDDVIVVLVGNKTDLASDSDKRQVSIEEGESKAKEYGIMFLETSAKAGYNIKTLFTKVANALPTAVDASATSNPTPSTPTTSGNDVFLVPLRQTKLPESTQESTSEQPASYCQC</sequence>
<dbReference type="CDD" id="cd01861">
    <property type="entry name" value="Rab6"/>
    <property type="match status" value="1"/>
</dbReference>
<dbReference type="KEGG" id="ngr:NAEGRDRAFT_35987"/>
<dbReference type="Pfam" id="PF00071">
    <property type="entry name" value="Ras"/>
    <property type="match status" value="1"/>
</dbReference>
<keyword evidence="6" id="KW-0449">Lipoprotein</keyword>
<organism evidence="10">
    <name type="scientific">Naegleria gruberi</name>
    <name type="common">Amoeba</name>
    <dbReference type="NCBI Taxonomy" id="5762"/>
    <lineage>
        <taxon>Eukaryota</taxon>
        <taxon>Discoba</taxon>
        <taxon>Heterolobosea</taxon>
        <taxon>Tetramitia</taxon>
        <taxon>Eutetramitia</taxon>
        <taxon>Vahlkampfiidae</taxon>
        <taxon>Naegleria</taxon>
    </lineage>
</organism>
<dbReference type="AlphaFoldDB" id="D2V8Q4"/>
<dbReference type="EMBL" id="GG738857">
    <property type="protein sequence ID" value="EFC46843.1"/>
    <property type="molecule type" value="Genomic_DNA"/>
</dbReference>
<dbReference type="OrthoDB" id="63533at2759"/>
<evidence type="ECO:0000256" key="2">
    <source>
        <dbReference type="ARBA" id="ARBA00022448"/>
    </source>
</evidence>
<dbReference type="STRING" id="5762.D2V8Q4"/>
<evidence type="ECO:0000256" key="5">
    <source>
        <dbReference type="ARBA" id="ARBA00023134"/>
    </source>
</evidence>
<evidence type="ECO:0000313" key="9">
    <source>
        <dbReference type="EMBL" id="EFC46843.1"/>
    </source>
</evidence>
<dbReference type="OMA" id="PVSNDGC"/>